<dbReference type="Gene3D" id="2.70.98.70">
    <property type="match status" value="1"/>
</dbReference>
<dbReference type="Proteomes" id="UP000784286">
    <property type="component" value="Unassembled WGS sequence"/>
</dbReference>
<feature type="domain" description="Heparinase II N-terminal" evidence="4">
    <location>
        <begin position="35"/>
        <end position="191"/>
    </location>
</feature>
<evidence type="ECO:0000259" key="4">
    <source>
        <dbReference type="Pfam" id="PF16332"/>
    </source>
</evidence>
<dbReference type="InterPro" id="IPR012480">
    <property type="entry name" value="Hepar_II_III_C"/>
</dbReference>
<reference evidence="5" key="2">
    <citation type="submission" date="2021-04" db="EMBL/GenBank/DDBJ databases">
        <authorList>
            <person name="Gilroy R."/>
        </authorList>
    </citation>
    <scope>NUCLEOTIDE SEQUENCE</scope>
    <source>
        <strain evidence="5">8470</strain>
    </source>
</reference>
<comment type="subcellular location">
    <subcellularLocation>
        <location evidence="1">Cell envelope</location>
    </subcellularLocation>
</comment>
<organism evidence="5 6">
    <name type="scientific">Candidatus Phocaeicola excrementipullorum</name>
    <dbReference type="NCBI Taxonomy" id="2838731"/>
    <lineage>
        <taxon>Bacteria</taxon>
        <taxon>Pseudomonadati</taxon>
        <taxon>Bacteroidota</taxon>
        <taxon>Bacteroidia</taxon>
        <taxon>Bacteroidales</taxon>
        <taxon>Bacteroidaceae</taxon>
        <taxon>Phocaeicola</taxon>
    </lineage>
</organism>
<dbReference type="Pfam" id="PF07940">
    <property type="entry name" value="Hepar_II_III_C"/>
    <property type="match status" value="1"/>
</dbReference>
<dbReference type="Gene3D" id="2.60.40.10">
    <property type="entry name" value="Immunoglobulins"/>
    <property type="match status" value="1"/>
</dbReference>
<proteinExistence type="predicted"/>
<keyword evidence="2" id="KW-0732">Signal</keyword>
<feature type="domain" description="Heparinase II N-terminal" evidence="4">
    <location>
        <begin position="210"/>
        <end position="448"/>
    </location>
</feature>
<dbReference type="InterPro" id="IPR013783">
    <property type="entry name" value="Ig-like_fold"/>
</dbReference>
<feature type="domain" description="Heparinase II/III-like C-terminal" evidence="3">
    <location>
        <begin position="481"/>
        <end position="687"/>
    </location>
</feature>
<dbReference type="InterPro" id="IPR008929">
    <property type="entry name" value="Chondroitin_lyas"/>
</dbReference>
<dbReference type="EMBL" id="JAHLFJ010000101">
    <property type="protein sequence ID" value="MBU3857128.1"/>
    <property type="molecule type" value="Genomic_DNA"/>
</dbReference>
<evidence type="ECO:0000256" key="2">
    <source>
        <dbReference type="SAM" id="SignalP"/>
    </source>
</evidence>
<dbReference type="InterPro" id="IPR032518">
    <property type="entry name" value="HepII_N"/>
</dbReference>
<dbReference type="Gene3D" id="1.50.10.100">
    <property type="entry name" value="Chondroitin AC/alginate lyase"/>
    <property type="match status" value="1"/>
</dbReference>
<evidence type="ECO:0000256" key="1">
    <source>
        <dbReference type="ARBA" id="ARBA00004196"/>
    </source>
</evidence>
<reference evidence="5" key="1">
    <citation type="journal article" date="2021" name="PeerJ">
        <title>Extensive microbial diversity within the chicken gut microbiome revealed by metagenomics and culture.</title>
        <authorList>
            <person name="Gilroy R."/>
            <person name="Ravi A."/>
            <person name="Getino M."/>
            <person name="Pursley I."/>
            <person name="Horton D.L."/>
            <person name="Alikhan N.F."/>
            <person name="Baker D."/>
            <person name="Gharbi K."/>
            <person name="Hall N."/>
            <person name="Watson M."/>
            <person name="Adriaenssens E.M."/>
            <person name="Foster-Nyarko E."/>
            <person name="Jarju S."/>
            <person name="Secka A."/>
            <person name="Antonio M."/>
            <person name="Oren A."/>
            <person name="Chaudhuri R.R."/>
            <person name="La Ragione R."/>
            <person name="Hildebrand F."/>
            <person name="Pallen M.J."/>
        </authorList>
    </citation>
    <scope>NUCLEOTIDE SEQUENCE</scope>
    <source>
        <strain evidence="5">8470</strain>
    </source>
</reference>
<evidence type="ECO:0000313" key="6">
    <source>
        <dbReference type="Proteomes" id="UP000784286"/>
    </source>
</evidence>
<protein>
    <submittedName>
        <fullName evidence="5">DUF4962 domain-containing protein</fullName>
    </submittedName>
</protein>
<evidence type="ECO:0000259" key="3">
    <source>
        <dbReference type="Pfam" id="PF07940"/>
    </source>
</evidence>
<feature type="signal peptide" evidence="2">
    <location>
        <begin position="1"/>
        <end position="21"/>
    </location>
</feature>
<evidence type="ECO:0000313" key="5">
    <source>
        <dbReference type="EMBL" id="MBU3857128.1"/>
    </source>
</evidence>
<comment type="caution">
    <text evidence="5">The sequence shown here is derived from an EMBL/GenBank/DDBJ whole genome shotgun (WGS) entry which is preliminary data.</text>
</comment>
<dbReference type="GO" id="GO:0030313">
    <property type="term" value="C:cell envelope"/>
    <property type="evidence" value="ECO:0007669"/>
    <property type="project" value="UniProtKB-SubCell"/>
</dbReference>
<dbReference type="GO" id="GO:0016829">
    <property type="term" value="F:lyase activity"/>
    <property type="evidence" value="ECO:0007669"/>
    <property type="project" value="InterPro"/>
</dbReference>
<name>A0A948X8Z1_9BACT</name>
<dbReference type="Pfam" id="PF16332">
    <property type="entry name" value="DUF4962"/>
    <property type="match status" value="2"/>
</dbReference>
<feature type="chain" id="PRO_5037257162" evidence="2">
    <location>
        <begin position="22"/>
        <end position="844"/>
    </location>
</feature>
<dbReference type="SUPFAM" id="SSF48230">
    <property type="entry name" value="Chondroitin AC/alginate lyase"/>
    <property type="match status" value="1"/>
</dbReference>
<accession>A0A948X8Z1</accession>
<gene>
    <name evidence="5" type="ORF">H9928_11415</name>
</gene>
<dbReference type="AlphaFoldDB" id="A0A948X8Z1"/>
<sequence>MKKHLLLFKGMMMAISLFAFAGVSPTTAQKTTLERVHENVRETAYPQSMHQVYLNPPPLILPKSVHEKDASYQFELSNDKTFPAGKTITADAKPWLMFSPHKVLDKGTWYWRWRKVKDGKQGEWSQPYDFQIAGDEPKFATPVYETFRKNLPKGYPRLFCFLDNDLKTARANVASHPEYKEMLNRANMGLNYEPAANPYPKARPALAFVTYLHTAYTLTEDKQYADKMVEITRAYLKSTPDKNLLRDDFFCGDLIEQLLMCYDVCHDMFTADELKQIETLVFEVAKNHHNPMRTGYEETHFFNNHFWQHGFRQTPEIGLMFYEHSEKAREMLEYCYELWSTRAPAGGFNRDGEWQNGTGYFTANTKTLYYVPSLLSHITGFDFLKHPWYQNAGQSLLYAFPVGTMSAGFGDGNERQPTPDRQRLAIADFLAREIGNPYAKWYASHCTRDLRRDYETRIYRMARVAKDYPYTKDLPADRPNAVWMEDMGEVYAHSAIQNTNRNVFLSFRSSPFGSGSHTLADQNSFNLHFRGVPVYRSTGYYLNFKDAHNILSYRHTRAHNSILVDGIGQPFTTRAYGKITRMLNGENITYALGDASNAYCGTSEYPMWIKNFEEAGLAQTPEYGFGETPLTKYRRHILLLHPDIVVIYDELEASKPVTWDWLLHSPVQFQIDNAKHTMTTRYEEKQFSSVAQMFSNQAFEMTQTDQYVAPPDPKKMKKGVKYPNQWHLTAKFQPCAQNRILTVIRIMPDGNKEKVLSRKGNVFTCERWKIEAELDPAKPASLKIFNDRNNATFSLGDGDIEIGNTTYKRLEQGSSVLFDKIDGEWLVHEMSDYQPQFTGAGPEK</sequence>